<dbReference type="PANTHER" id="PTHR20426">
    <property type="entry name" value="RIBOSOME BIOGENESIS PROTEIN TSR3 HOMOLOG"/>
    <property type="match status" value="1"/>
</dbReference>
<dbReference type="AlphaFoldDB" id="A0A2N8UI32"/>
<dbReference type="GO" id="GO:0030490">
    <property type="term" value="P:maturation of SSU-rRNA"/>
    <property type="evidence" value="ECO:0007669"/>
    <property type="project" value="TreeGrafter"/>
</dbReference>
<keyword evidence="4 6" id="KW-0808">Transferase</keyword>
<protein>
    <recommendedName>
        <fullName evidence="6">18S rRNA aminocarboxypropyltransferase</fullName>
        <ecNumber evidence="6">2.5.1.157</ecNumber>
    </recommendedName>
</protein>
<comment type="catalytic activity">
    <reaction evidence="6">
        <text>N(1)-methylpseudouridine(1191) in yeast 18S rRNA + S-adenosyl-L-methionine = N(1)-methyl-N(3)-[(3S)-3-amino-3-carboxypropyl]pseudouridine(1191) in yeast 18S rRNA + S-methyl-5'-thioadenosine + H(+)</text>
        <dbReference type="Rhea" id="RHEA:63300"/>
        <dbReference type="Rhea" id="RHEA-COMP:13852"/>
        <dbReference type="Rhea" id="RHEA-COMP:16309"/>
        <dbReference type="ChEBI" id="CHEBI:15378"/>
        <dbReference type="ChEBI" id="CHEBI:17509"/>
        <dbReference type="ChEBI" id="CHEBI:59789"/>
        <dbReference type="ChEBI" id="CHEBI:74890"/>
        <dbReference type="ChEBI" id="CHEBI:146234"/>
    </reaction>
</comment>
<dbReference type="EMBL" id="LT795065">
    <property type="protein sequence ID" value="SJX64501.1"/>
    <property type="molecule type" value="Genomic_DNA"/>
</dbReference>
<evidence type="ECO:0000256" key="4">
    <source>
        <dbReference type="ARBA" id="ARBA00022679"/>
    </source>
</evidence>
<dbReference type="Pfam" id="PF04068">
    <property type="entry name" value="Fer4_RLI"/>
    <property type="match status" value="1"/>
</dbReference>
<organism evidence="10 11">
    <name type="scientific">Sporisorium reilianum f. sp. reilianum</name>
    <dbReference type="NCBI Taxonomy" id="72559"/>
    <lineage>
        <taxon>Eukaryota</taxon>
        <taxon>Fungi</taxon>
        <taxon>Dikarya</taxon>
        <taxon>Basidiomycota</taxon>
        <taxon>Ustilaginomycotina</taxon>
        <taxon>Ustilaginomycetes</taxon>
        <taxon>Ustilaginales</taxon>
        <taxon>Ustilaginaceae</taxon>
        <taxon>Sporisorium</taxon>
    </lineage>
</organism>
<gene>
    <name evidence="6" type="primary">TSR3</name>
    <name evidence="10" type="ORF">SRS1_15176</name>
</gene>
<dbReference type="InterPro" id="IPR022968">
    <property type="entry name" value="Tsr3-like"/>
</dbReference>
<dbReference type="HAMAP" id="MF_01116">
    <property type="entry name" value="TSR3"/>
    <property type="match status" value="1"/>
</dbReference>
<comment type="subcellular location">
    <subcellularLocation>
        <location evidence="6">Cytoplasm</location>
    </subcellularLocation>
    <subcellularLocation>
        <location evidence="6">Nucleus</location>
    </subcellularLocation>
</comment>
<feature type="region of interest" description="Disordered" evidence="7">
    <location>
        <begin position="1"/>
        <end position="125"/>
    </location>
</feature>
<feature type="binding site" evidence="6">
    <location>
        <position position="217"/>
    </location>
    <ligand>
        <name>S-adenosyl-L-methionine</name>
        <dbReference type="ChEBI" id="CHEBI:59789"/>
    </ligand>
</feature>
<evidence type="ECO:0000256" key="2">
    <source>
        <dbReference type="ARBA" id="ARBA00022517"/>
    </source>
</evidence>
<keyword evidence="3 6" id="KW-0698">rRNA processing</keyword>
<evidence type="ECO:0000256" key="7">
    <source>
        <dbReference type="SAM" id="MobiDB-lite"/>
    </source>
</evidence>
<dbReference type="GO" id="GO:0005634">
    <property type="term" value="C:nucleus"/>
    <property type="evidence" value="ECO:0007669"/>
    <property type="project" value="UniProtKB-SubCell"/>
</dbReference>
<sequence>MGKPSASARGGKGGRGGGAGAGAGRGKGRGGRGGGRNLADRYASAFETDSWRPDSAIDEPRRGGARADDSSEQGGSDDDDSEEEDSEAGPSSRRRGATASSDDDDDDDKEQDDSSDNSVDGGSDVESVDVPVAMWDFNHCDPKRCSGKKLSRLGLIQELRVGQKFRGIVLTPNATQTLSPADAHIVAENGVAVVECSWARLDEIPFGKLKSPHERLLPHMIATNPVNYGKPMKLNCVEALAAAFYLCSMPAQGRLLLSKFGWGEHFPKINARWIRAYRDCKDAREVDELSRKMVEQDRLEKEELKKRFDEAGGIQGTLDRIANEATHHDNDDDDAFDSQDEREAEARALEHDFSKIVRVTDPTAASRG</sequence>
<dbReference type="EC" id="2.5.1.157" evidence="6"/>
<evidence type="ECO:0000256" key="5">
    <source>
        <dbReference type="ARBA" id="ARBA00022691"/>
    </source>
</evidence>
<feature type="compositionally biased region" description="Basic and acidic residues" evidence="7">
    <location>
        <begin position="321"/>
        <end position="330"/>
    </location>
</feature>
<dbReference type="GO" id="GO:0106388">
    <property type="term" value="F:rRNA small subunit aminocarboxypropyltransferase activity"/>
    <property type="evidence" value="ECO:0007669"/>
    <property type="project" value="UniProtKB-EC"/>
</dbReference>
<dbReference type="InterPro" id="IPR007177">
    <property type="entry name" value="Tsr3_C"/>
</dbReference>
<comment type="caution">
    <text evidence="6">Lacks conserved residue(s) required for the propagation of feature annotation.</text>
</comment>
<dbReference type="PANTHER" id="PTHR20426:SF0">
    <property type="entry name" value="18S RRNA AMINOCARBOXYPROPYLTRANSFERASE"/>
    <property type="match status" value="1"/>
</dbReference>
<keyword evidence="6" id="KW-0539">Nucleus</keyword>
<keyword evidence="1 6" id="KW-0963">Cytoplasm</keyword>
<feature type="compositionally biased region" description="Acidic residues" evidence="7">
    <location>
        <begin position="75"/>
        <end position="87"/>
    </location>
</feature>
<feature type="domain" description="16S/18S rRNA aminocarboxypropyltransferase Tsr3 C-terminal" evidence="8">
    <location>
        <begin position="168"/>
        <end position="293"/>
    </location>
</feature>
<feature type="domain" description="RNase L inhibitor RLI-like possible metal-binding" evidence="9">
    <location>
        <begin position="130"/>
        <end position="164"/>
    </location>
</feature>
<feature type="region of interest" description="Disordered" evidence="7">
    <location>
        <begin position="319"/>
        <end position="351"/>
    </location>
</feature>
<feature type="binding site" evidence="6">
    <location>
        <position position="146"/>
    </location>
    <ligand>
        <name>S-adenosyl-L-methionine</name>
        <dbReference type="ChEBI" id="CHEBI:59789"/>
    </ligand>
</feature>
<feature type="compositionally biased region" description="Basic and acidic residues" evidence="7">
    <location>
        <begin position="339"/>
        <end position="351"/>
    </location>
</feature>
<dbReference type="GO" id="GO:0000455">
    <property type="term" value="P:enzyme-directed rRNA pseudouridine synthesis"/>
    <property type="evidence" value="ECO:0007669"/>
    <property type="project" value="UniProtKB-UniRule"/>
</dbReference>
<dbReference type="Proteomes" id="UP000239563">
    <property type="component" value="Chromosome XII"/>
</dbReference>
<evidence type="ECO:0000256" key="3">
    <source>
        <dbReference type="ARBA" id="ARBA00022552"/>
    </source>
</evidence>
<evidence type="ECO:0000256" key="6">
    <source>
        <dbReference type="HAMAP-Rule" id="MF_03146"/>
    </source>
</evidence>
<comment type="catalytic activity">
    <reaction evidence="6">
        <text>an N(1)-methylpseudouridine in rRNA + S-adenosyl-L-methionine = N(1)-methyl-N(3)-[(3S)-3-amino-3-carboxypropyl]pseudouridine in rRNA + S-methyl-5'-thioadenosine + H(+)</text>
        <dbReference type="Rhea" id="RHEA:63296"/>
        <dbReference type="Rhea" id="RHEA-COMP:11634"/>
        <dbReference type="Rhea" id="RHEA-COMP:16310"/>
        <dbReference type="ChEBI" id="CHEBI:15378"/>
        <dbReference type="ChEBI" id="CHEBI:17509"/>
        <dbReference type="ChEBI" id="CHEBI:59789"/>
        <dbReference type="ChEBI" id="CHEBI:74890"/>
        <dbReference type="ChEBI" id="CHEBI:146234"/>
        <dbReference type="EC" id="2.5.1.157"/>
    </reaction>
</comment>
<feature type="compositionally biased region" description="Acidic residues" evidence="7">
    <location>
        <begin position="101"/>
        <end position="115"/>
    </location>
</feature>
<accession>A0A2N8UI32</accession>
<keyword evidence="2 6" id="KW-0690">Ribosome biogenesis</keyword>
<dbReference type="Pfam" id="PF04034">
    <property type="entry name" value="Ribo_biogen_C"/>
    <property type="match status" value="1"/>
</dbReference>
<evidence type="ECO:0000256" key="1">
    <source>
        <dbReference type="ARBA" id="ARBA00022490"/>
    </source>
</evidence>
<dbReference type="NCBIfam" id="NF002621">
    <property type="entry name" value="PRK02287.1"/>
    <property type="match status" value="1"/>
</dbReference>
<feature type="compositionally biased region" description="Gly residues" evidence="7">
    <location>
        <begin position="10"/>
        <end position="36"/>
    </location>
</feature>
<comment type="similarity">
    <text evidence="6">Belongs to the TDD superfamily. TSR3 family.</text>
</comment>
<proteinExistence type="inferred from homology"/>
<evidence type="ECO:0000313" key="11">
    <source>
        <dbReference type="Proteomes" id="UP000239563"/>
    </source>
</evidence>
<name>A0A2N8UI32_9BASI</name>
<feature type="compositionally biased region" description="Basic and acidic residues" evidence="7">
    <location>
        <begin position="58"/>
        <end position="69"/>
    </location>
</feature>
<evidence type="ECO:0000259" key="9">
    <source>
        <dbReference type="Pfam" id="PF04068"/>
    </source>
</evidence>
<dbReference type="InterPro" id="IPR007209">
    <property type="entry name" value="RNaseL-inhib-like_metal-bd_dom"/>
</dbReference>
<comment type="function">
    <text evidence="6">Aminocarboxypropyltransferase that catalyzes the aminocarboxypropyl transfer on pseudouridine at position 1191 (Psi1191) in 18S rRNA. It constitutes the last step in biosynthesis of the hypermodified N1-methyl-N3-(3-amino-3-carboxypropyl) pseudouridine (m1acp3-Psi) conserved in eukaryotic 18S rRNA.</text>
</comment>
<dbReference type="GO" id="GO:0005737">
    <property type="term" value="C:cytoplasm"/>
    <property type="evidence" value="ECO:0007669"/>
    <property type="project" value="UniProtKB-SubCell"/>
</dbReference>
<evidence type="ECO:0000259" key="8">
    <source>
        <dbReference type="Pfam" id="PF04034"/>
    </source>
</evidence>
<feature type="binding site" evidence="6">
    <location>
        <position position="194"/>
    </location>
    <ligand>
        <name>S-adenosyl-L-methionine</name>
        <dbReference type="ChEBI" id="CHEBI:59789"/>
    </ligand>
</feature>
<evidence type="ECO:0000313" key="10">
    <source>
        <dbReference type="EMBL" id="SJX64501.1"/>
    </source>
</evidence>
<keyword evidence="5 6" id="KW-0949">S-adenosyl-L-methionine</keyword>
<dbReference type="GO" id="GO:1904047">
    <property type="term" value="F:S-adenosyl-L-methionine binding"/>
    <property type="evidence" value="ECO:0007669"/>
    <property type="project" value="UniProtKB-UniRule"/>
</dbReference>
<reference evidence="10 11" key="1">
    <citation type="submission" date="2017-02" db="EMBL/GenBank/DDBJ databases">
        <authorList>
            <person name="Peterson S.W."/>
        </authorList>
    </citation>
    <scope>NUCLEOTIDE SEQUENCE [LARGE SCALE GENOMIC DNA]</scope>
    <source>
        <strain evidence="10 11">SRS1_H2-8</strain>
    </source>
</reference>
<feature type="compositionally biased region" description="Low complexity" evidence="7">
    <location>
        <begin position="116"/>
        <end position="125"/>
    </location>
</feature>